<dbReference type="RefSeq" id="WP_142489959.1">
    <property type="nucleotide sequence ID" value="NZ_CP035382.1"/>
</dbReference>
<sequence length="219" mass="23973">MSHWTIASAQYQPTHHCVDDHVSHHLRFITAAARQQCNLLLFPELSLTGPVLPNSQLPAPPARQQLAPLHEAVKACNLSVIAGITVDDNGQRQRGLAWFSPERPQAILYPHGAGACLESRHSSGLSLVDAHAEPPNITPNATLFTRGMAVSEAERPASFAQWQRFAHRYGIAVLVANHDGGSALWDARGQLILRADPGELLLTGRYVEQSWQGEIIPLR</sequence>
<evidence type="ECO:0000313" key="2">
    <source>
        <dbReference type="EMBL" id="QDK21127.1"/>
    </source>
</evidence>
<accession>A0AAP9DE24</accession>
<dbReference type="Proteomes" id="UP000317812">
    <property type="component" value="Chromosome"/>
</dbReference>
<organism evidence="2 3">
    <name type="scientific">Leclercia adecarboxylata</name>
    <dbReference type="NCBI Taxonomy" id="83655"/>
    <lineage>
        <taxon>Bacteria</taxon>
        <taxon>Pseudomonadati</taxon>
        <taxon>Pseudomonadota</taxon>
        <taxon>Gammaproteobacteria</taxon>
        <taxon>Enterobacterales</taxon>
        <taxon>Enterobacteriaceae</taxon>
        <taxon>Leclercia</taxon>
    </lineage>
</organism>
<evidence type="ECO:0000259" key="1">
    <source>
        <dbReference type="PROSITE" id="PS50263"/>
    </source>
</evidence>
<gene>
    <name evidence="2" type="ORF">ES815_23565</name>
</gene>
<dbReference type="InterPro" id="IPR036526">
    <property type="entry name" value="C-N_Hydrolase_sf"/>
</dbReference>
<protein>
    <submittedName>
        <fullName evidence="2">Carbon-nitrogen hydrolase family protein</fullName>
    </submittedName>
</protein>
<reference evidence="2 3" key="1">
    <citation type="submission" date="2019-01" db="EMBL/GenBank/DDBJ databases">
        <title>Florfenicol resistance in Enterobacteriaceae and whole-genome sequence analysis of florfenicol-resistant Leclercia adecarboxylata strain R25.</title>
        <authorList>
            <person name="Bao Q."/>
            <person name="Ying Y."/>
        </authorList>
    </citation>
    <scope>NUCLEOTIDE SEQUENCE [LARGE SCALE GENOMIC DNA]</scope>
    <source>
        <strain evidence="2 3">R25</strain>
    </source>
</reference>
<dbReference type="EMBL" id="CP035382">
    <property type="protein sequence ID" value="QDK21127.1"/>
    <property type="molecule type" value="Genomic_DNA"/>
</dbReference>
<dbReference type="InterPro" id="IPR003010">
    <property type="entry name" value="C-N_Hydrolase"/>
</dbReference>
<dbReference type="Gene3D" id="3.60.110.10">
    <property type="entry name" value="Carbon-nitrogen hydrolase"/>
    <property type="match status" value="1"/>
</dbReference>
<dbReference type="Pfam" id="PF00795">
    <property type="entry name" value="CN_hydrolase"/>
    <property type="match status" value="1"/>
</dbReference>
<keyword evidence="2" id="KW-0378">Hydrolase</keyword>
<feature type="domain" description="CN hydrolase" evidence="1">
    <location>
        <begin position="4"/>
        <end position="209"/>
    </location>
</feature>
<dbReference type="PROSITE" id="PS50263">
    <property type="entry name" value="CN_HYDROLASE"/>
    <property type="match status" value="1"/>
</dbReference>
<dbReference type="GO" id="GO:0016787">
    <property type="term" value="F:hydrolase activity"/>
    <property type="evidence" value="ECO:0007669"/>
    <property type="project" value="UniProtKB-KW"/>
</dbReference>
<proteinExistence type="predicted"/>
<dbReference type="SUPFAM" id="SSF56317">
    <property type="entry name" value="Carbon-nitrogen hydrolase"/>
    <property type="match status" value="1"/>
</dbReference>
<dbReference type="AlphaFoldDB" id="A0AAP9DE24"/>
<name>A0AAP9DE24_9ENTR</name>
<evidence type="ECO:0000313" key="3">
    <source>
        <dbReference type="Proteomes" id="UP000317812"/>
    </source>
</evidence>